<evidence type="ECO:0000259" key="12">
    <source>
        <dbReference type="Pfam" id="PF01529"/>
    </source>
</evidence>
<dbReference type="InterPro" id="IPR001594">
    <property type="entry name" value="Palmitoyltrfase_DHHC"/>
</dbReference>
<evidence type="ECO:0000256" key="11">
    <source>
        <dbReference type="RuleBase" id="RU079119"/>
    </source>
</evidence>
<dbReference type="AlphaFoldDB" id="A0A4C2E2F0"/>
<comment type="catalytic activity">
    <reaction evidence="10 11">
        <text>L-cysteinyl-[protein] + hexadecanoyl-CoA = S-hexadecanoyl-L-cysteinyl-[protein] + CoA</text>
        <dbReference type="Rhea" id="RHEA:36683"/>
        <dbReference type="Rhea" id="RHEA-COMP:10131"/>
        <dbReference type="Rhea" id="RHEA-COMP:11032"/>
        <dbReference type="ChEBI" id="CHEBI:29950"/>
        <dbReference type="ChEBI" id="CHEBI:57287"/>
        <dbReference type="ChEBI" id="CHEBI:57379"/>
        <dbReference type="ChEBI" id="CHEBI:74151"/>
        <dbReference type="EC" id="2.3.1.225"/>
    </reaction>
</comment>
<accession>A0A4C2E2F0</accession>
<keyword evidence="6" id="KW-0564">Palmitate</keyword>
<evidence type="ECO:0000256" key="8">
    <source>
        <dbReference type="ARBA" id="ARBA00023315"/>
    </source>
</evidence>
<feature type="transmembrane region" description="Helical" evidence="11">
    <location>
        <begin position="213"/>
        <end position="232"/>
    </location>
</feature>
<evidence type="ECO:0000256" key="7">
    <source>
        <dbReference type="ARBA" id="ARBA00023288"/>
    </source>
</evidence>
<evidence type="ECO:0000256" key="9">
    <source>
        <dbReference type="ARBA" id="ARBA00038298"/>
    </source>
</evidence>
<feature type="transmembrane region" description="Helical" evidence="11">
    <location>
        <begin position="16"/>
        <end position="33"/>
    </location>
</feature>
<dbReference type="PANTHER" id="PTHR22883:SF23">
    <property type="entry name" value="PALMITOYLTRANSFERASE ZDHHC6"/>
    <property type="match status" value="1"/>
</dbReference>
<comment type="similarity">
    <text evidence="9">Belongs to the DHHC palmitoyltransferase family. PFA5 subfamily.</text>
</comment>
<keyword evidence="5 11" id="KW-0472">Membrane</keyword>
<gene>
    <name evidence="13" type="primary">PFA5</name>
    <name evidence="13" type="ORF">ZYGM_003947</name>
</gene>
<dbReference type="PANTHER" id="PTHR22883">
    <property type="entry name" value="ZINC FINGER DHHC DOMAIN CONTAINING PROTEIN"/>
    <property type="match status" value="1"/>
</dbReference>
<proteinExistence type="inferred from homology"/>
<evidence type="ECO:0000256" key="2">
    <source>
        <dbReference type="ARBA" id="ARBA00022679"/>
    </source>
</evidence>
<evidence type="ECO:0000256" key="5">
    <source>
        <dbReference type="ARBA" id="ARBA00023136"/>
    </source>
</evidence>
<evidence type="ECO:0000256" key="6">
    <source>
        <dbReference type="ARBA" id="ARBA00023139"/>
    </source>
</evidence>
<comment type="domain">
    <text evidence="11">The DHHC domain is required for palmitoyltransferase activity.</text>
</comment>
<keyword evidence="4 11" id="KW-1133">Transmembrane helix</keyword>
<dbReference type="EMBL" id="BIMX01000003">
    <property type="protein sequence ID" value="GCE97923.1"/>
    <property type="molecule type" value="Genomic_DNA"/>
</dbReference>
<dbReference type="Proteomes" id="UP000301737">
    <property type="component" value="Unassembled WGS sequence"/>
</dbReference>
<dbReference type="OrthoDB" id="331948at2759"/>
<dbReference type="GO" id="GO:0005794">
    <property type="term" value="C:Golgi apparatus"/>
    <property type="evidence" value="ECO:0007669"/>
    <property type="project" value="TreeGrafter"/>
</dbReference>
<dbReference type="Pfam" id="PF01529">
    <property type="entry name" value="DHHC"/>
    <property type="match status" value="1"/>
</dbReference>
<keyword evidence="7" id="KW-0449">Lipoprotein</keyword>
<sequence length="365" mass="42162">MQIICSKAQLPRWTRFLMPVGIFLLMSYGTWAFSHKLCYNQIYKHYGHRSVSIGLIVVVCFLQLTLLLIWFQIAITVGPGRLPQVLPNLILSAHNSDRDANEKYCNKDSFGPVICYQCDPNGYPIWCTNCQSLKTERAHHSSELGYCVPKFDHKCVWLGSIIGKDNYRLFVQYCVFMAIWLAIIWTSIVAYIRSISRDYRGHGSHLNGNLISTLILTASSWLMVTSLLLTQINCIVKNNTSLEIMERRKTFATRRMFCYYNPNDECRYVVELSKKEYLLCWSKESWWANAVESLGPNILMWAIPWGSPVPKFKSGGEENVTDDKSTLEDVLGPYKETLGNKTVELIRKKINNNEYLTRFQVYSHE</sequence>
<feature type="transmembrane region" description="Helical" evidence="11">
    <location>
        <begin position="53"/>
        <end position="75"/>
    </location>
</feature>
<dbReference type="GO" id="GO:0006612">
    <property type="term" value="P:protein targeting to membrane"/>
    <property type="evidence" value="ECO:0007669"/>
    <property type="project" value="TreeGrafter"/>
</dbReference>
<keyword evidence="14" id="KW-1185">Reference proteome</keyword>
<evidence type="ECO:0000256" key="4">
    <source>
        <dbReference type="ARBA" id="ARBA00022989"/>
    </source>
</evidence>
<dbReference type="GO" id="GO:0019706">
    <property type="term" value="F:protein-cysteine S-palmitoyltransferase activity"/>
    <property type="evidence" value="ECO:0007669"/>
    <property type="project" value="UniProtKB-EC"/>
</dbReference>
<dbReference type="PROSITE" id="PS50216">
    <property type="entry name" value="DHHC"/>
    <property type="match status" value="1"/>
</dbReference>
<name>A0A4C2E2F0_9SACH</name>
<evidence type="ECO:0000313" key="13">
    <source>
        <dbReference type="EMBL" id="GCE97923.1"/>
    </source>
</evidence>
<feature type="transmembrane region" description="Helical" evidence="11">
    <location>
        <begin position="170"/>
        <end position="192"/>
    </location>
</feature>
<feature type="domain" description="Palmitoyltransferase DHHC" evidence="12">
    <location>
        <begin position="126"/>
        <end position="246"/>
    </location>
</feature>
<keyword evidence="3 11" id="KW-0812">Transmembrane</keyword>
<dbReference type="InterPro" id="IPR039859">
    <property type="entry name" value="PFA4/ZDH16/20/ERF2-like"/>
</dbReference>
<evidence type="ECO:0000256" key="3">
    <source>
        <dbReference type="ARBA" id="ARBA00022692"/>
    </source>
</evidence>
<comment type="caution">
    <text evidence="13">The sequence shown here is derived from an EMBL/GenBank/DDBJ whole genome shotgun (WGS) entry which is preliminary data.</text>
</comment>
<reference evidence="13 14" key="1">
    <citation type="submission" date="2019-01" db="EMBL/GenBank/DDBJ databases">
        <title>Draft Genome Sequencing of Zygosaccharomyces mellis Ca-7.</title>
        <authorList>
            <person name="Shiwa Y."/>
            <person name="Kanesaki Y."/>
            <person name="Ishige T."/>
            <person name="Mura K."/>
            <person name="Hori T."/>
            <person name="Tamura T."/>
        </authorList>
    </citation>
    <scope>NUCLEOTIDE SEQUENCE [LARGE SCALE GENOMIC DNA]</scope>
    <source>
        <strain evidence="13 14">Ca-7</strain>
    </source>
</reference>
<organism evidence="13 14">
    <name type="scientific">Zygosaccharomyces mellis</name>
    <dbReference type="NCBI Taxonomy" id="42258"/>
    <lineage>
        <taxon>Eukaryota</taxon>
        <taxon>Fungi</taxon>
        <taxon>Dikarya</taxon>
        <taxon>Ascomycota</taxon>
        <taxon>Saccharomycotina</taxon>
        <taxon>Saccharomycetes</taxon>
        <taxon>Saccharomycetales</taxon>
        <taxon>Saccharomycetaceae</taxon>
        <taxon>Zygosaccharomyces</taxon>
    </lineage>
</organism>
<dbReference type="GO" id="GO:0016020">
    <property type="term" value="C:membrane"/>
    <property type="evidence" value="ECO:0007669"/>
    <property type="project" value="UniProtKB-SubCell"/>
</dbReference>
<protein>
    <recommendedName>
        <fullName evidence="11">Palmitoyltransferase</fullName>
        <ecNumber evidence="11">2.3.1.225</ecNumber>
    </recommendedName>
</protein>
<evidence type="ECO:0000256" key="10">
    <source>
        <dbReference type="ARBA" id="ARBA00048048"/>
    </source>
</evidence>
<keyword evidence="8 11" id="KW-0012">Acyltransferase</keyword>
<dbReference type="GO" id="GO:0005783">
    <property type="term" value="C:endoplasmic reticulum"/>
    <property type="evidence" value="ECO:0007669"/>
    <property type="project" value="TreeGrafter"/>
</dbReference>
<evidence type="ECO:0000313" key="14">
    <source>
        <dbReference type="Proteomes" id="UP000301737"/>
    </source>
</evidence>
<comment type="subcellular location">
    <subcellularLocation>
        <location evidence="1">Membrane</location>
        <topology evidence="1">Multi-pass membrane protein</topology>
    </subcellularLocation>
</comment>
<keyword evidence="2 11" id="KW-0808">Transferase</keyword>
<evidence type="ECO:0000256" key="1">
    <source>
        <dbReference type="ARBA" id="ARBA00004141"/>
    </source>
</evidence>
<dbReference type="EC" id="2.3.1.225" evidence="11"/>